<evidence type="ECO:0000313" key="1">
    <source>
        <dbReference type="EMBL" id="TYT75712.1"/>
    </source>
</evidence>
<dbReference type="SUPFAM" id="SSF53335">
    <property type="entry name" value="S-adenosyl-L-methionine-dependent methyltransferases"/>
    <property type="match status" value="1"/>
</dbReference>
<dbReference type="EMBL" id="VDMB01000002">
    <property type="protein sequence ID" value="TYT75712.1"/>
    <property type="molecule type" value="Genomic_DNA"/>
</dbReference>
<reference evidence="1 2" key="1">
    <citation type="submission" date="2019-06" db="EMBL/GenBank/DDBJ databases">
        <title>Desulfobotulus mexicanus sp. nov., a novel sulfate-reducing bacterium isolated from the sediment of an alkaline crater lake in Mexico.</title>
        <authorList>
            <person name="Hirschler-Rea A."/>
        </authorList>
    </citation>
    <scope>NUCLEOTIDE SEQUENCE [LARGE SCALE GENOMIC DNA]</scope>
    <source>
        <strain evidence="1 2">PAR22N</strain>
    </source>
</reference>
<dbReference type="RefSeq" id="WP_139445791.1">
    <property type="nucleotide sequence ID" value="NZ_VDMB01000002.1"/>
</dbReference>
<dbReference type="Gene3D" id="3.40.50.150">
    <property type="entry name" value="Vaccinia Virus protein VP39"/>
    <property type="match status" value="1"/>
</dbReference>
<evidence type="ECO:0000313" key="2">
    <source>
        <dbReference type="Proteomes" id="UP000321899"/>
    </source>
</evidence>
<keyword evidence="2" id="KW-1185">Reference proteome</keyword>
<dbReference type="InterPro" id="IPR029063">
    <property type="entry name" value="SAM-dependent_MTases_sf"/>
</dbReference>
<accession>A0A5Q4VHF5</accession>
<dbReference type="OrthoDB" id="9805492at2"/>
<proteinExistence type="predicted"/>
<sequence length="68" mass="7683">MDHLKTLKKNGETFTLAMVDPPSYSSARDKGKTFDIAEDHPELLHRVLDVMEKDGTVFFPPTIRPLSP</sequence>
<comment type="caution">
    <text evidence="1">The sequence shown here is derived from an EMBL/GenBank/DDBJ whole genome shotgun (WGS) entry which is preliminary data.</text>
</comment>
<name>A0A5Q4VHF5_9BACT</name>
<gene>
    <name evidence="1" type="ORF">FIM25_02060</name>
</gene>
<protein>
    <recommendedName>
        <fullName evidence="3">Site-specific DNA-methyltransferase</fullName>
    </recommendedName>
</protein>
<dbReference type="AlphaFoldDB" id="A0A5Q4VHF5"/>
<evidence type="ECO:0008006" key="3">
    <source>
        <dbReference type="Google" id="ProtNLM"/>
    </source>
</evidence>
<organism evidence="1 2">
    <name type="scientific">Desulfobotulus mexicanus</name>
    <dbReference type="NCBI Taxonomy" id="2586642"/>
    <lineage>
        <taxon>Bacteria</taxon>
        <taxon>Pseudomonadati</taxon>
        <taxon>Thermodesulfobacteriota</taxon>
        <taxon>Desulfobacteria</taxon>
        <taxon>Desulfobacterales</taxon>
        <taxon>Desulfobacteraceae</taxon>
        <taxon>Desulfobotulus</taxon>
    </lineage>
</organism>
<dbReference type="Proteomes" id="UP000321899">
    <property type="component" value="Unassembled WGS sequence"/>
</dbReference>